<feature type="region of interest" description="Disordered" evidence="1">
    <location>
        <begin position="1"/>
        <end position="107"/>
    </location>
</feature>
<name>A0A499UUS5_9ACTN</name>
<feature type="compositionally biased region" description="Basic residues" evidence="1">
    <location>
        <begin position="1"/>
        <end position="11"/>
    </location>
</feature>
<accession>A0A499UUS5</accession>
<dbReference type="EMBL" id="AP019620">
    <property type="protein sequence ID" value="BBJ37637.1"/>
    <property type="molecule type" value="Genomic_DNA"/>
</dbReference>
<dbReference type="AlphaFoldDB" id="A0A499UUS5"/>
<organism evidence="2 3">
    <name type="scientific">Streptomyces antimycoticus</name>
    <dbReference type="NCBI Taxonomy" id="68175"/>
    <lineage>
        <taxon>Bacteria</taxon>
        <taxon>Bacillati</taxon>
        <taxon>Actinomycetota</taxon>
        <taxon>Actinomycetes</taxon>
        <taxon>Kitasatosporales</taxon>
        <taxon>Streptomycetaceae</taxon>
        <taxon>Streptomyces</taxon>
        <taxon>Streptomyces violaceusniger group</taxon>
    </lineage>
</organism>
<evidence type="ECO:0000313" key="2">
    <source>
        <dbReference type="EMBL" id="BBJ37637.1"/>
    </source>
</evidence>
<gene>
    <name evidence="2" type="ORF">SSPO_003550</name>
</gene>
<protein>
    <submittedName>
        <fullName evidence="2">Uncharacterized protein</fullName>
    </submittedName>
</protein>
<evidence type="ECO:0000313" key="3">
    <source>
        <dbReference type="Proteomes" id="UP000463951"/>
    </source>
</evidence>
<dbReference type="Proteomes" id="UP000463951">
    <property type="component" value="Chromosome"/>
</dbReference>
<feature type="compositionally biased region" description="Basic and acidic residues" evidence="1">
    <location>
        <begin position="94"/>
        <end position="107"/>
    </location>
</feature>
<evidence type="ECO:0000256" key="1">
    <source>
        <dbReference type="SAM" id="MobiDB-lite"/>
    </source>
</evidence>
<sequence>MVKVTQHRRRGERLEDRADRETLPGPISHGPACGRVEGEDPKAGAVLRFERPQSPGQPVIRRRGMDLRGCHPKHTQGSQPGTRASGQHVTAGETHVDKWHGNPRSDR</sequence>
<feature type="compositionally biased region" description="Polar residues" evidence="1">
    <location>
        <begin position="75"/>
        <end position="88"/>
    </location>
</feature>
<reference evidence="2 3" key="1">
    <citation type="journal article" date="2020" name="Int. J. Syst. Evol. Microbiol.">
        <title>Reclassification of Streptomyces castelarensis and Streptomyces sporoclivatus as later heterotypic synonyms of Streptomyces antimycoticus.</title>
        <authorList>
            <person name="Komaki H."/>
            <person name="Tamura T."/>
        </authorList>
    </citation>
    <scope>NUCLEOTIDE SEQUENCE [LARGE SCALE GENOMIC DNA]</scope>
    <source>
        <strain evidence="2 3">NBRC 100767</strain>
    </source>
</reference>
<feature type="compositionally biased region" description="Basic and acidic residues" evidence="1">
    <location>
        <begin position="12"/>
        <end position="22"/>
    </location>
</feature>
<proteinExistence type="predicted"/>